<feature type="repeat" description="TPR" evidence="3">
    <location>
        <begin position="152"/>
        <end position="185"/>
    </location>
</feature>
<evidence type="ECO:0000256" key="3">
    <source>
        <dbReference type="PROSITE-ProRule" id="PRU00339"/>
    </source>
</evidence>
<proteinExistence type="inferred from homology"/>
<evidence type="ECO:0000313" key="6">
    <source>
        <dbReference type="EMBL" id="RKP29889.1"/>
    </source>
</evidence>
<feature type="domain" description="EMC2 TPR-like" evidence="5">
    <location>
        <begin position="97"/>
        <end position="187"/>
    </location>
</feature>
<organism evidence="6 7">
    <name type="scientific">Metschnikowia bicuspidata</name>
    <dbReference type="NCBI Taxonomy" id="27322"/>
    <lineage>
        <taxon>Eukaryota</taxon>
        <taxon>Fungi</taxon>
        <taxon>Dikarya</taxon>
        <taxon>Ascomycota</taxon>
        <taxon>Saccharomycotina</taxon>
        <taxon>Pichiomycetes</taxon>
        <taxon>Metschnikowiaceae</taxon>
        <taxon>Metschnikowia</taxon>
    </lineage>
</organism>
<dbReference type="InterPro" id="IPR011990">
    <property type="entry name" value="TPR-like_helical_dom_sf"/>
</dbReference>
<name>A0A4V1J2V6_9ASCO</name>
<dbReference type="Gene3D" id="1.25.40.10">
    <property type="entry name" value="Tetratricopeptide repeat domain"/>
    <property type="match status" value="1"/>
</dbReference>
<dbReference type="AlphaFoldDB" id="A0A4V1J2V6"/>
<dbReference type="Pfam" id="PF22890">
    <property type="entry name" value="TPR_EMC2"/>
    <property type="match status" value="1"/>
</dbReference>
<sequence>MSQWYLDLLATGAFAKFSPARLKELYSQLKRYLLASANILDATTLFDLYQLMFYVLLLTEHDLEAKLYLDRIQDQFAGKKSQKFAVLRLMYHEALGETALAMEVLGNDSDQLQASRRLAVLAHRSGDGSGGVNVPAYVESLNFYLDLQPSDAMAWAELGDVYQSVGEYARAVYCYKEVLLQHPTAYNFFYKAGLSSYYQHLQIVRGDTPRKEMLLRGMELLQHARDCFLRAVEISESYTRGWVGVYFTCTAEFLATLLADKASAGVAAVQTFLSQTERVAALSRSRIQQLEELSTADDFERFVKS</sequence>
<accession>A0A4V1J2V6</accession>
<dbReference type="EMBL" id="ML004472">
    <property type="protein sequence ID" value="RKP29889.1"/>
    <property type="molecule type" value="Genomic_DNA"/>
</dbReference>
<gene>
    <name evidence="6" type="ORF">METBISCDRAFT_17603</name>
</gene>
<comment type="function">
    <text evidence="4">Part of the endoplasmic reticulum membrane protein complex (EMC) that enables the energy-independent insertion into endoplasmic reticulum membranes of newly synthesized membrane proteins.</text>
</comment>
<dbReference type="OrthoDB" id="124397at2759"/>
<evidence type="ECO:0000256" key="4">
    <source>
        <dbReference type="RuleBase" id="RU367091"/>
    </source>
</evidence>
<dbReference type="InterPro" id="IPR019734">
    <property type="entry name" value="TPR_rpt"/>
</dbReference>
<evidence type="ECO:0000256" key="2">
    <source>
        <dbReference type="ARBA" id="ARBA00022803"/>
    </source>
</evidence>
<protein>
    <recommendedName>
        <fullName evidence="4">ER membrane protein complex subunit 2</fullName>
    </recommendedName>
</protein>
<evidence type="ECO:0000313" key="7">
    <source>
        <dbReference type="Proteomes" id="UP000268321"/>
    </source>
</evidence>
<comment type="similarity">
    <text evidence="4">Belongs to the EMC2 family.</text>
</comment>
<keyword evidence="1" id="KW-0677">Repeat</keyword>
<dbReference type="InterPro" id="IPR039856">
    <property type="entry name" value="EMC2-like"/>
</dbReference>
<keyword evidence="7" id="KW-1185">Reference proteome</keyword>
<reference evidence="7" key="1">
    <citation type="journal article" date="2018" name="Nat. Microbiol.">
        <title>Leveraging single-cell genomics to expand the fungal tree of life.</title>
        <authorList>
            <person name="Ahrendt S.R."/>
            <person name="Quandt C.A."/>
            <person name="Ciobanu D."/>
            <person name="Clum A."/>
            <person name="Salamov A."/>
            <person name="Andreopoulos B."/>
            <person name="Cheng J.F."/>
            <person name="Woyke T."/>
            <person name="Pelin A."/>
            <person name="Henrissat B."/>
            <person name="Reynolds N.K."/>
            <person name="Benny G.L."/>
            <person name="Smith M.E."/>
            <person name="James T.Y."/>
            <person name="Grigoriev I.V."/>
        </authorList>
    </citation>
    <scope>NUCLEOTIDE SEQUENCE [LARGE SCALE GENOMIC DNA]</scope>
    <source>
        <strain evidence="7">Baker2002</strain>
    </source>
</reference>
<dbReference type="Proteomes" id="UP000268321">
    <property type="component" value="Unassembled WGS sequence"/>
</dbReference>
<keyword evidence="4" id="KW-0472">Membrane</keyword>
<evidence type="ECO:0000259" key="5">
    <source>
        <dbReference type="Pfam" id="PF22890"/>
    </source>
</evidence>
<comment type="subcellular location">
    <subcellularLocation>
        <location evidence="4">Endoplasmic reticulum membrane</location>
        <topology evidence="4">Peripheral membrane protein</topology>
        <orientation evidence="4">Cytoplasmic side</orientation>
    </subcellularLocation>
</comment>
<keyword evidence="2 3" id="KW-0802">TPR repeat</keyword>
<dbReference type="SUPFAM" id="SSF48452">
    <property type="entry name" value="TPR-like"/>
    <property type="match status" value="1"/>
</dbReference>
<keyword evidence="4" id="KW-0256">Endoplasmic reticulum</keyword>
<dbReference type="GO" id="GO:0072546">
    <property type="term" value="C:EMC complex"/>
    <property type="evidence" value="ECO:0007669"/>
    <property type="project" value="UniProtKB-UniRule"/>
</dbReference>
<dbReference type="PROSITE" id="PS50005">
    <property type="entry name" value="TPR"/>
    <property type="match status" value="1"/>
</dbReference>
<evidence type="ECO:0000256" key="1">
    <source>
        <dbReference type="ARBA" id="ARBA00022737"/>
    </source>
</evidence>
<dbReference type="InterPro" id="IPR055217">
    <property type="entry name" value="TPR_EMC2"/>
</dbReference>
<dbReference type="PANTHER" id="PTHR12760">
    <property type="entry name" value="TETRATRICOPEPTIDE REPEAT PROTEIN"/>
    <property type="match status" value="1"/>
</dbReference>
<comment type="subunit">
    <text evidence="4">Component of the ER membrane protein complex (EMC).</text>
</comment>